<keyword evidence="3" id="KW-1185">Reference proteome</keyword>
<proteinExistence type="predicted"/>
<evidence type="ECO:0000259" key="1">
    <source>
        <dbReference type="SMART" id="SM00327"/>
    </source>
</evidence>
<dbReference type="Pfam" id="PF01882">
    <property type="entry name" value="DUF58"/>
    <property type="match status" value="1"/>
</dbReference>
<dbReference type="InterPro" id="IPR002035">
    <property type="entry name" value="VWF_A"/>
</dbReference>
<sequence>MQRLPAFYPTGRAALLLALAAPLALLVATIQPAAWIAAPALGGALLLLVLLDALFAGSVSDLRVIAPADAEVGEPLRITVLADLARVGGWARPVAALGCDPRLADGGRLDLPLAPHDGAWSGATETVPTRRGTGMLSRVWLRWQGPLGLAHRAASRPVEQSVRVWPNVTPVRSPALQIFLRDAQFGLVARRIRGEGTEFESLADYEPGMDRRRIDWKSSARHARLFAKEYETERNNQIVFAFDCGQAMCEPIDGLPRIDRAVTAALTTAWVALKAQDRVALFGFAARPQVLTPFVTTTRDFLRLQQAAAALDYHAEEPNFTLALATLSARLKRRSLVVIFSDFTDPTSAELMIENIARLVEKHLVLFVVMADAELAGIVSAPVDTVQQAAMAVTADTLQRQRAVVLQRLRHLGVRVVEAPHDKIGNRLLDAYLAVKRQGSLG</sequence>
<dbReference type="PANTHER" id="PTHR33608">
    <property type="entry name" value="BLL2464 PROTEIN"/>
    <property type="match status" value="1"/>
</dbReference>
<accession>A0ABT6CI82</accession>
<dbReference type="PANTHER" id="PTHR33608:SF3">
    <property type="entry name" value="SLR2013 PROTEIN"/>
    <property type="match status" value="1"/>
</dbReference>
<dbReference type="SUPFAM" id="SSF53300">
    <property type="entry name" value="vWA-like"/>
    <property type="match status" value="1"/>
</dbReference>
<dbReference type="InterPro" id="IPR002881">
    <property type="entry name" value="DUF58"/>
</dbReference>
<gene>
    <name evidence="2" type="ORF">POM99_08480</name>
</gene>
<name>A0ABT6CI82_9SPHN</name>
<dbReference type="SMART" id="SM00327">
    <property type="entry name" value="VWA"/>
    <property type="match status" value="1"/>
</dbReference>
<evidence type="ECO:0000313" key="2">
    <source>
        <dbReference type="EMBL" id="MDF8333233.1"/>
    </source>
</evidence>
<dbReference type="EMBL" id="JAROCY010000006">
    <property type="protein sequence ID" value="MDF8333233.1"/>
    <property type="molecule type" value="Genomic_DNA"/>
</dbReference>
<dbReference type="Proteomes" id="UP001222770">
    <property type="component" value="Unassembled WGS sequence"/>
</dbReference>
<evidence type="ECO:0000313" key="3">
    <source>
        <dbReference type="Proteomes" id="UP001222770"/>
    </source>
</evidence>
<comment type="caution">
    <text evidence="2">The sequence shown here is derived from an EMBL/GenBank/DDBJ whole genome shotgun (WGS) entry which is preliminary data.</text>
</comment>
<protein>
    <submittedName>
        <fullName evidence="2">DUF58 domain-containing protein</fullName>
    </submittedName>
</protein>
<dbReference type="Gene3D" id="3.40.50.410">
    <property type="entry name" value="von Willebrand factor, type A domain"/>
    <property type="match status" value="1"/>
</dbReference>
<dbReference type="InterPro" id="IPR036465">
    <property type="entry name" value="vWFA_dom_sf"/>
</dbReference>
<dbReference type="CDD" id="cd00198">
    <property type="entry name" value="vWFA"/>
    <property type="match status" value="1"/>
</dbReference>
<reference evidence="2 3" key="1">
    <citation type="submission" date="2023-03" db="EMBL/GenBank/DDBJ databases">
        <title>Novosphingobium cyanobacteriorum sp. nov., isolated from a eutrophic reservoir during the Microcystis bloom period.</title>
        <authorList>
            <person name="Kang M."/>
            <person name="Le V."/>
            <person name="Ko S.-R."/>
            <person name="Lee S.-A."/>
            <person name="Ahn C.-Y."/>
        </authorList>
    </citation>
    <scope>NUCLEOTIDE SEQUENCE [LARGE SCALE GENOMIC DNA]</scope>
    <source>
        <strain evidence="2 3">HBC54</strain>
    </source>
</reference>
<feature type="domain" description="VWFA" evidence="1">
    <location>
        <begin position="235"/>
        <end position="398"/>
    </location>
</feature>
<organism evidence="2 3">
    <name type="scientific">Novosphingobium cyanobacteriorum</name>
    <dbReference type="NCBI Taxonomy" id="3024215"/>
    <lineage>
        <taxon>Bacteria</taxon>
        <taxon>Pseudomonadati</taxon>
        <taxon>Pseudomonadota</taxon>
        <taxon>Alphaproteobacteria</taxon>
        <taxon>Sphingomonadales</taxon>
        <taxon>Sphingomonadaceae</taxon>
        <taxon>Novosphingobium</taxon>
    </lineage>
</organism>